<dbReference type="InterPro" id="IPR050439">
    <property type="entry name" value="ADAMTS_ADAMTS-like"/>
</dbReference>
<dbReference type="GO" id="GO:0031012">
    <property type="term" value="C:extracellular matrix"/>
    <property type="evidence" value="ECO:0007669"/>
    <property type="project" value="TreeGrafter"/>
</dbReference>
<dbReference type="PANTHER" id="PTHR13723">
    <property type="entry name" value="ADAMTS A DISINTEGRIN AND METALLOPROTEASE WITH THROMBOSPONDIN MOTIFS PROTEASE"/>
    <property type="match status" value="1"/>
</dbReference>
<dbReference type="Pfam" id="PF00090">
    <property type="entry name" value="TSP_1"/>
    <property type="match status" value="1"/>
</dbReference>
<keyword evidence="2" id="KW-1185">Reference proteome</keyword>
<dbReference type="GO" id="GO:0030198">
    <property type="term" value="P:extracellular matrix organization"/>
    <property type="evidence" value="ECO:0007669"/>
    <property type="project" value="TreeGrafter"/>
</dbReference>
<dbReference type="EMBL" id="CAJQZP010000904">
    <property type="protein sequence ID" value="CAG4995399.1"/>
    <property type="molecule type" value="Genomic_DNA"/>
</dbReference>
<evidence type="ECO:0000313" key="1">
    <source>
        <dbReference type="EMBL" id="CAG4995399.1"/>
    </source>
</evidence>
<dbReference type="PROSITE" id="PS50092">
    <property type="entry name" value="TSP1"/>
    <property type="match status" value="1"/>
</dbReference>
<dbReference type="PANTHER" id="PTHR13723:SF281">
    <property type="entry name" value="PAPILIN"/>
    <property type="match status" value="1"/>
</dbReference>
<protein>
    <submittedName>
        <fullName evidence="1">(apollo) hypothetical protein</fullName>
    </submittedName>
</protein>
<dbReference type="SMART" id="SM00209">
    <property type="entry name" value="TSP1"/>
    <property type="match status" value="1"/>
</dbReference>
<dbReference type="GO" id="GO:0006508">
    <property type="term" value="P:proteolysis"/>
    <property type="evidence" value="ECO:0007669"/>
    <property type="project" value="TreeGrafter"/>
</dbReference>
<dbReference type="Proteomes" id="UP000691718">
    <property type="component" value="Unassembled WGS sequence"/>
</dbReference>
<gene>
    <name evidence="1" type="ORF">PAPOLLO_LOCUS12806</name>
</gene>
<proteinExistence type="predicted"/>
<dbReference type="GO" id="GO:0004222">
    <property type="term" value="F:metalloendopeptidase activity"/>
    <property type="evidence" value="ECO:0007669"/>
    <property type="project" value="TreeGrafter"/>
</dbReference>
<comment type="caution">
    <text evidence="1">The sequence shown here is derived from an EMBL/GenBank/DDBJ whole genome shotgun (WGS) entry which is preliminary data.</text>
</comment>
<dbReference type="InterPro" id="IPR000884">
    <property type="entry name" value="TSP1_rpt"/>
</dbReference>
<organism evidence="1 2">
    <name type="scientific">Parnassius apollo</name>
    <name type="common">Apollo butterfly</name>
    <name type="synonym">Papilio apollo</name>
    <dbReference type="NCBI Taxonomy" id="110799"/>
    <lineage>
        <taxon>Eukaryota</taxon>
        <taxon>Metazoa</taxon>
        <taxon>Ecdysozoa</taxon>
        <taxon>Arthropoda</taxon>
        <taxon>Hexapoda</taxon>
        <taxon>Insecta</taxon>
        <taxon>Pterygota</taxon>
        <taxon>Neoptera</taxon>
        <taxon>Endopterygota</taxon>
        <taxon>Lepidoptera</taxon>
        <taxon>Glossata</taxon>
        <taxon>Ditrysia</taxon>
        <taxon>Papilionoidea</taxon>
        <taxon>Papilionidae</taxon>
        <taxon>Parnassiinae</taxon>
        <taxon>Parnassini</taxon>
        <taxon>Parnassius</taxon>
        <taxon>Parnassius</taxon>
    </lineage>
</organism>
<dbReference type="OrthoDB" id="5781878at2759"/>
<dbReference type="AlphaFoldDB" id="A0A8S3X2S0"/>
<accession>A0A8S3X2S0</accession>
<evidence type="ECO:0000313" key="2">
    <source>
        <dbReference type="Proteomes" id="UP000691718"/>
    </source>
</evidence>
<sequence>MEIHVLLFQIPGRCAHRHGHDISTETPELLEVRHDNTTHHGKERGGWSQWSEWSLCSRTCDGGVSRQLRTCSSPAGCRGEPVRYKICNMQPCRGNITLLEDDVWREQQCSAHDSTPYGGELFHWTSHRDDAEPCALTCRGTPQHSGQRPEPTVSLDDDDRVVVAVLAARVSDGTRCRPGSLDMCIDGRCQFITLESSETDFVKPYSNHFEFLYSKDPDRLSQVPLCL</sequence>
<reference evidence="1" key="1">
    <citation type="submission" date="2021-04" db="EMBL/GenBank/DDBJ databases">
        <authorList>
            <person name="Tunstrom K."/>
        </authorList>
    </citation>
    <scope>NUCLEOTIDE SEQUENCE</scope>
</reference>
<name>A0A8S3X2S0_PARAO</name>